<keyword evidence="2" id="KW-1185">Reference proteome</keyword>
<protein>
    <recommendedName>
        <fullName evidence="3">HEAT repeat domain-containing protein</fullName>
    </recommendedName>
</protein>
<comment type="caution">
    <text evidence="1">The sequence shown here is derived from an EMBL/GenBank/DDBJ whole genome shotgun (WGS) entry which is preliminary data.</text>
</comment>
<dbReference type="PATRIC" id="fig|68170.10.peg.2421"/>
<proteinExistence type="predicted"/>
<dbReference type="EMBL" id="JYJG01000076">
    <property type="protein sequence ID" value="KJK49699.1"/>
    <property type="molecule type" value="Genomic_DNA"/>
</dbReference>
<accession>A0A0F0H1T9</accession>
<dbReference type="AlphaFoldDB" id="A0A0F0H1T9"/>
<evidence type="ECO:0000313" key="1">
    <source>
        <dbReference type="EMBL" id="KJK49699.1"/>
    </source>
</evidence>
<sequence length="113" mass="12777">MEQLVLRAKEGTLSAAEVDAVAARLTSEPLDEDTYSLLYVIARTRATRHRRIVESFLDCSEDPMLARLAVQTLCTFWGEADRYRDVLDRFIAGVEWDEDGDVRDVALSALEAR</sequence>
<organism evidence="1 2">
    <name type="scientific">Lentzea aerocolonigenes</name>
    <name type="common">Lechevalieria aerocolonigenes</name>
    <name type="synonym">Saccharothrix aerocolonigenes</name>
    <dbReference type="NCBI Taxonomy" id="68170"/>
    <lineage>
        <taxon>Bacteria</taxon>
        <taxon>Bacillati</taxon>
        <taxon>Actinomycetota</taxon>
        <taxon>Actinomycetes</taxon>
        <taxon>Pseudonocardiales</taxon>
        <taxon>Pseudonocardiaceae</taxon>
        <taxon>Lentzea</taxon>
    </lineage>
</organism>
<evidence type="ECO:0008006" key="3">
    <source>
        <dbReference type="Google" id="ProtNLM"/>
    </source>
</evidence>
<dbReference type="Proteomes" id="UP000033393">
    <property type="component" value="Unassembled WGS sequence"/>
</dbReference>
<evidence type="ECO:0000313" key="2">
    <source>
        <dbReference type="Proteomes" id="UP000033393"/>
    </source>
</evidence>
<gene>
    <name evidence="1" type="ORF">UK23_13225</name>
</gene>
<reference evidence="1 2" key="1">
    <citation type="submission" date="2015-02" db="EMBL/GenBank/DDBJ databases">
        <authorList>
            <person name="Ju K.-S."/>
            <person name="Doroghazi J.R."/>
            <person name="Metcalf W."/>
        </authorList>
    </citation>
    <scope>NUCLEOTIDE SEQUENCE [LARGE SCALE GENOMIC DNA]</scope>
    <source>
        <strain evidence="1 2">NRRL B-16140</strain>
    </source>
</reference>
<name>A0A0F0H1T9_LENAE</name>